<dbReference type="EMBL" id="QVEV01000003">
    <property type="protein sequence ID" value="RGC18026.1"/>
    <property type="molecule type" value="Genomic_DNA"/>
</dbReference>
<dbReference type="Pfam" id="PF00561">
    <property type="entry name" value="Abhydrolase_1"/>
    <property type="match status" value="1"/>
</dbReference>
<keyword evidence="3" id="KW-0812">Transmembrane</keyword>
<feature type="domain" description="AB hydrolase-1" evidence="4">
    <location>
        <begin position="112"/>
        <end position="376"/>
    </location>
</feature>
<evidence type="ECO:0000256" key="3">
    <source>
        <dbReference type="SAM" id="Phobius"/>
    </source>
</evidence>
<sequence length="398" mass="45510">MIQVIIFLGLLICMIFLIVAEIVWGIRWLLKKRNKTLSSKSQVRLKRNTMLLIVTIILMGGLMIYSQLTVSTPKIKDENGNVMENSIATLESVDLNARSEWISIRGQNKNNPVLLFLAGGPGGSQMAAVRHELSELEKHFVVVVWDQPGSGKSYSAGNENLTVNTYIEDGLALTEYLRNRFNHEKIYLVGESWGSALAVFLASKSPDYYHAVIGTGQMVDFLETENLDYDKAIEIATEKGDNDKINKLKENGRPPYYGSDVTWKSAEYLNYLSSYMNSNPKIQNSGYQTFRDIFSSEYSILDKINYLRGIVNTFNYVYPQLYDIDLRTDYSKINVPIYFFLGRHDINAPISLVENYLNVLEAPHKEIIWFENSGHSPWINESDRFVRELISISKQRYS</sequence>
<feature type="transmembrane region" description="Helical" evidence="3">
    <location>
        <begin position="6"/>
        <end position="30"/>
    </location>
</feature>
<dbReference type="RefSeq" id="WP_117442000.1">
    <property type="nucleotide sequence ID" value="NZ_JAJFEN010000011.1"/>
</dbReference>
<comment type="caution">
    <text evidence="5">The sequence shown here is derived from an EMBL/GenBank/DDBJ whole genome shotgun (WGS) entry which is preliminary data.</text>
</comment>
<dbReference type="InterPro" id="IPR002410">
    <property type="entry name" value="Peptidase_S33"/>
</dbReference>
<evidence type="ECO:0000256" key="2">
    <source>
        <dbReference type="ARBA" id="ARBA00022801"/>
    </source>
</evidence>
<dbReference type="GO" id="GO:0006508">
    <property type="term" value="P:proteolysis"/>
    <property type="evidence" value="ECO:0007669"/>
    <property type="project" value="InterPro"/>
</dbReference>
<protein>
    <submittedName>
        <fullName evidence="5">Alpha/beta hydrolase</fullName>
    </submittedName>
</protein>
<dbReference type="InterPro" id="IPR050266">
    <property type="entry name" value="AB_hydrolase_sf"/>
</dbReference>
<keyword evidence="3" id="KW-0472">Membrane</keyword>
<keyword evidence="3" id="KW-1133">Transmembrane helix</keyword>
<dbReference type="OrthoDB" id="53505at2"/>
<dbReference type="AlphaFoldDB" id="A0A3E2W1U6"/>
<dbReference type="InterPro" id="IPR029058">
    <property type="entry name" value="AB_hydrolase_fold"/>
</dbReference>
<reference evidence="5 6" key="1">
    <citation type="submission" date="2018-08" db="EMBL/GenBank/DDBJ databases">
        <title>A genome reference for cultivated species of the human gut microbiota.</title>
        <authorList>
            <person name="Zou Y."/>
            <person name="Xue W."/>
            <person name="Luo G."/>
        </authorList>
    </citation>
    <scope>NUCLEOTIDE SEQUENCE [LARGE SCALE GENOMIC DNA]</scope>
    <source>
        <strain evidence="5 6">OF01-2LB</strain>
    </source>
</reference>
<dbReference type="SUPFAM" id="SSF53474">
    <property type="entry name" value="alpha/beta-Hydrolases"/>
    <property type="match status" value="1"/>
</dbReference>
<dbReference type="PANTHER" id="PTHR43798">
    <property type="entry name" value="MONOACYLGLYCEROL LIPASE"/>
    <property type="match status" value="1"/>
</dbReference>
<accession>A0A3E2W1U6</accession>
<organism evidence="5 6">
    <name type="scientific">Clostridium innocuum</name>
    <dbReference type="NCBI Taxonomy" id="1522"/>
    <lineage>
        <taxon>Bacteria</taxon>
        <taxon>Bacillati</taxon>
        <taxon>Bacillota</taxon>
        <taxon>Clostridia</taxon>
        <taxon>Eubacteriales</taxon>
        <taxon>Clostridiaceae</taxon>
        <taxon>Clostridium</taxon>
    </lineage>
</organism>
<dbReference type="GO" id="GO:0016020">
    <property type="term" value="C:membrane"/>
    <property type="evidence" value="ECO:0007669"/>
    <property type="project" value="TreeGrafter"/>
</dbReference>
<evidence type="ECO:0000313" key="5">
    <source>
        <dbReference type="EMBL" id="RGC18026.1"/>
    </source>
</evidence>
<dbReference type="InterPro" id="IPR000073">
    <property type="entry name" value="AB_hydrolase_1"/>
</dbReference>
<feature type="transmembrane region" description="Helical" evidence="3">
    <location>
        <begin position="50"/>
        <end position="68"/>
    </location>
</feature>
<keyword evidence="2 5" id="KW-0378">Hydrolase</keyword>
<dbReference type="GO" id="GO:0004177">
    <property type="term" value="F:aminopeptidase activity"/>
    <property type="evidence" value="ECO:0007669"/>
    <property type="project" value="UniProtKB-EC"/>
</dbReference>
<dbReference type="PRINTS" id="PR00793">
    <property type="entry name" value="PROAMNOPTASE"/>
</dbReference>
<evidence type="ECO:0000256" key="1">
    <source>
        <dbReference type="ARBA" id="ARBA00010088"/>
    </source>
</evidence>
<evidence type="ECO:0000259" key="4">
    <source>
        <dbReference type="Pfam" id="PF00561"/>
    </source>
</evidence>
<dbReference type="Proteomes" id="UP000260025">
    <property type="component" value="Unassembled WGS sequence"/>
</dbReference>
<gene>
    <name evidence="5" type="ORF">DXA38_03425</name>
</gene>
<comment type="similarity">
    <text evidence="1">Belongs to the peptidase S33 family.</text>
</comment>
<name>A0A3E2W1U6_CLOIN</name>
<evidence type="ECO:0000313" key="6">
    <source>
        <dbReference type="Proteomes" id="UP000260025"/>
    </source>
</evidence>
<proteinExistence type="inferred from homology"/>
<dbReference type="PANTHER" id="PTHR43798:SF31">
    <property type="entry name" value="AB HYDROLASE SUPERFAMILY PROTEIN YCLE"/>
    <property type="match status" value="1"/>
</dbReference>
<dbReference type="Gene3D" id="3.40.50.1820">
    <property type="entry name" value="alpha/beta hydrolase"/>
    <property type="match status" value="1"/>
</dbReference>